<organism evidence="2 3">
    <name type="scientific">Vespula germanica</name>
    <name type="common">German yellow jacket</name>
    <name type="synonym">Paravespula germanica</name>
    <dbReference type="NCBI Taxonomy" id="30212"/>
    <lineage>
        <taxon>Eukaryota</taxon>
        <taxon>Metazoa</taxon>
        <taxon>Ecdysozoa</taxon>
        <taxon>Arthropoda</taxon>
        <taxon>Hexapoda</taxon>
        <taxon>Insecta</taxon>
        <taxon>Pterygota</taxon>
        <taxon>Neoptera</taxon>
        <taxon>Endopterygota</taxon>
        <taxon>Hymenoptera</taxon>
        <taxon>Apocrita</taxon>
        <taxon>Aculeata</taxon>
        <taxon>Vespoidea</taxon>
        <taxon>Vespidae</taxon>
        <taxon>Vespinae</taxon>
        <taxon>Vespula</taxon>
    </lineage>
</organism>
<accession>A0A834K0N9</accession>
<dbReference type="AlphaFoldDB" id="A0A834K0N9"/>
<keyword evidence="3" id="KW-1185">Reference proteome</keyword>
<feature type="compositionally biased region" description="Polar residues" evidence="1">
    <location>
        <begin position="55"/>
        <end position="70"/>
    </location>
</feature>
<sequence>MKTIEESRHMGNLLRGGQIGQGDSGRSAADGAIRQAASAPGPRAPRTSPAPLPPHSTTQPQLTAHPSSKGYSLYKIDPLIFDNNNDDDYDDDYDDDDDDDGDDGDGDEKR</sequence>
<reference evidence="2" key="1">
    <citation type="journal article" date="2020" name="G3 (Bethesda)">
        <title>High-Quality Assemblies for Three Invasive Social Wasps from the &lt;i&gt;Vespula&lt;/i&gt; Genus.</title>
        <authorList>
            <person name="Harrop T.W.R."/>
            <person name="Guhlin J."/>
            <person name="McLaughlin G.M."/>
            <person name="Permina E."/>
            <person name="Stockwell P."/>
            <person name="Gilligan J."/>
            <person name="Le Lec M.F."/>
            <person name="Gruber M.A.M."/>
            <person name="Quinn O."/>
            <person name="Lovegrove M."/>
            <person name="Duncan E.J."/>
            <person name="Remnant E.J."/>
            <person name="Van Eeckhoven J."/>
            <person name="Graham B."/>
            <person name="Knapp R.A."/>
            <person name="Langford K.W."/>
            <person name="Kronenberg Z."/>
            <person name="Press M.O."/>
            <person name="Eacker S.M."/>
            <person name="Wilson-Rankin E.E."/>
            <person name="Purcell J."/>
            <person name="Lester P.J."/>
            <person name="Dearden P.K."/>
        </authorList>
    </citation>
    <scope>NUCLEOTIDE SEQUENCE</scope>
    <source>
        <strain evidence="2">Linc-1</strain>
    </source>
</reference>
<comment type="caution">
    <text evidence="2">The sequence shown here is derived from an EMBL/GenBank/DDBJ whole genome shotgun (WGS) entry which is preliminary data.</text>
</comment>
<feature type="region of interest" description="Disordered" evidence="1">
    <location>
        <begin position="1"/>
        <end position="110"/>
    </location>
</feature>
<evidence type="ECO:0000313" key="2">
    <source>
        <dbReference type="EMBL" id="KAF7397927.1"/>
    </source>
</evidence>
<name>A0A834K0N9_VESGE</name>
<dbReference type="EMBL" id="JACSDZ010000008">
    <property type="protein sequence ID" value="KAF7397927.1"/>
    <property type="molecule type" value="Genomic_DNA"/>
</dbReference>
<evidence type="ECO:0000313" key="3">
    <source>
        <dbReference type="Proteomes" id="UP000617340"/>
    </source>
</evidence>
<gene>
    <name evidence="2" type="ORF">HZH68_009149</name>
</gene>
<proteinExistence type="predicted"/>
<feature type="compositionally biased region" description="Acidic residues" evidence="1">
    <location>
        <begin position="84"/>
        <end position="110"/>
    </location>
</feature>
<protein>
    <submittedName>
        <fullName evidence="2">Uncharacterized protein</fullName>
    </submittedName>
</protein>
<dbReference type="Proteomes" id="UP000617340">
    <property type="component" value="Unassembled WGS sequence"/>
</dbReference>
<evidence type="ECO:0000256" key="1">
    <source>
        <dbReference type="SAM" id="MobiDB-lite"/>
    </source>
</evidence>